<sequence>MAPKALMHLHCPDPETPNMFSRLRVRFRPKSVDFHNAENRQRPCRRVIRHGKDSQSVYLASMLSAKLNPGTGSHRQSSGASL</sequence>
<gene>
    <name evidence="1" type="ORF">TNCV_2227481</name>
</gene>
<comment type="caution">
    <text evidence="1">The sequence shown here is derived from an EMBL/GenBank/DDBJ whole genome shotgun (WGS) entry which is preliminary data.</text>
</comment>
<dbReference type="EMBL" id="BMAU01021411">
    <property type="protein sequence ID" value="GFY33479.1"/>
    <property type="molecule type" value="Genomic_DNA"/>
</dbReference>
<organism evidence="1 2">
    <name type="scientific">Trichonephila clavipes</name>
    <name type="common">Golden silk orbweaver</name>
    <name type="synonym">Nephila clavipes</name>
    <dbReference type="NCBI Taxonomy" id="2585209"/>
    <lineage>
        <taxon>Eukaryota</taxon>
        <taxon>Metazoa</taxon>
        <taxon>Ecdysozoa</taxon>
        <taxon>Arthropoda</taxon>
        <taxon>Chelicerata</taxon>
        <taxon>Arachnida</taxon>
        <taxon>Araneae</taxon>
        <taxon>Araneomorphae</taxon>
        <taxon>Entelegynae</taxon>
        <taxon>Araneoidea</taxon>
        <taxon>Nephilidae</taxon>
        <taxon>Trichonephila</taxon>
    </lineage>
</organism>
<evidence type="ECO:0000313" key="2">
    <source>
        <dbReference type="Proteomes" id="UP000887159"/>
    </source>
</evidence>
<reference evidence="1" key="1">
    <citation type="submission" date="2020-08" db="EMBL/GenBank/DDBJ databases">
        <title>Multicomponent nature underlies the extraordinary mechanical properties of spider dragline silk.</title>
        <authorList>
            <person name="Kono N."/>
            <person name="Nakamura H."/>
            <person name="Mori M."/>
            <person name="Yoshida Y."/>
            <person name="Ohtoshi R."/>
            <person name="Malay A.D."/>
            <person name="Moran D.A.P."/>
            <person name="Tomita M."/>
            <person name="Numata K."/>
            <person name="Arakawa K."/>
        </authorList>
    </citation>
    <scope>NUCLEOTIDE SEQUENCE</scope>
</reference>
<name>A0A8X6WFK8_TRICX</name>
<dbReference type="Proteomes" id="UP000887159">
    <property type="component" value="Unassembled WGS sequence"/>
</dbReference>
<dbReference type="AlphaFoldDB" id="A0A8X6WFK8"/>
<keyword evidence="2" id="KW-1185">Reference proteome</keyword>
<accession>A0A8X6WFK8</accession>
<proteinExistence type="predicted"/>
<protein>
    <submittedName>
        <fullName evidence="1">Uncharacterized protein</fullName>
    </submittedName>
</protein>
<evidence type="ECO:0000313" key="1">
    <source>
        <dbReference type="EMBL" id="GFY33479.1"/>
    </source>
</evidence>